<keyword evidence="2" id="KW-1185">Reference proteome</keyword>
<protein>
    <recommendedName>
        <fullName evidence="3">IrrE N-terminal-like domain-containing protein</fullName>
    </recommendedName>
</protein>
<proteinExistence type="predicted"/>
<evidence type="ECO:0008006" key="3">
    <source>
        <dbReference type="Google" id="ProtNLM"/>
    </source>
</evidence>
<dbReference type="RefSeq" id="WP_248411933.1">
    <property type="nucleotide sequence ID" value="NZ_JALPQF010000002.1"/>
</dbReference>
<evidence type="ECO:0000313" key="1">
    <source>
        <dbReference type="EMBL" id="MCK8479662.1"/>
    </source>
</evidence>
<evidence type="ECO:0000313" key="2">
    <source>
        <dbReference type="Proteomes" id="UP001203687"/>
    </source>
</evidence>
<name>A0ABT0H755_9FLAO</name>
<dbReference type="EMBL" id="JALPQF010000002">
    <property type="protein sequence ID" value="MCK8479662.1"/>
    <property type="molecule type" value="Genomic_DNA"/>
</dbReference>
<gene>
    <name evidence="1" type="ORF">MUY34_03460</name>
</gene>
<reference evidence="1" key="1">
    <citation type="submission" date="2022-04" db="EMBL/GenBank/DDBJ databases">
        <authorList>
            <person name="Ren T."/>
        </authorList>
    </citation>
    <scope>NUCLEOTIDE SEQUENCE</scope>
    <source>
        <strain evidence="1">F63249</strain>
    </source>
</reference>
<sequence length="160" mass="18427">MMQTTYDEAILNRIVNFINSIQIDVIPTRLNDDTFLPGLHLKGQAILMDKSKLKYPGDLLHEAGHIAVTAPQERSKIGTSEMEKSWPCMGDEIAAILWSYAALHHLNLNPDVVFHPNGYRDASNWFIEQFTSEVYMGLPLLVWMEFCDTETFPKMKKWLR</sequence>
<organism evidence="1 2">
    <name type="scientific">Psychroserpens algicola</name>
    <dbReference type="NCBI Taxonomy" id="1719034"/>
    <lineage>
        <taxon>Bacteria</taxon>
        <taxon>Pseudomonadati</taxon>
        <taxon>Bacteroidota</taxon>
        <taxon>Flavobacteriia</taxon>
        <taxon>Flavobacteriales</taxon>
        <taxon>Flavobacteriaceae</taxon>
        <taxon>Psychroserpens</taxon>
    </lineage>
</organism>
<dbReference type="Proteomes" id="UP001203687">
    <property type="component" value="Unassembled WGS sequence"/>
</dbReference>
<comment type="caution">
    <text evidence="1">The sequence shown here is derived from an EMBL/GenBank/DDBJ whole genome shotgun (WGS) entry which is preliminary data.</text>
</comment>
<accession>A0ABT0H755</accession>